<dbReference type="PROSITE" id="PS51186">
    <property type="entry name" value="GNAT"/>
    <property type="match status" value="1"/>
</dbReference>
<sequence length="160" mass="18831">MIEEVNEKDICECVNVIRVSFATVADEFGFTAENAPKFTAFATTEERLKWHLFGEHRRMYAFWDNGKIVGYYSLLLQSNNECELNNLCVLPTYRHRRIGQELLFHAFNTAKKTNCVKINIGIVEENKKLKNWYEQFGFTHTGIKKYDFFPFTCGYMEKIL</sequence>
<evidence type="ECO:0000313" key="2">
    <source>
        <dbReference type="EMBL" id="CUQ89480.1"/>
    </source>
</evidence>
<dbReference type="Pfam" id="PF00583">
    <property type="entry name" value="Acetyltransf_1"/>
    <property type="match status" value="1"/>
</dbReference>
<keyword evidence="2" id="KW-0808">Transferase</keyword>
<name>A0A175A211_9FIRM</name>
<dbReference type="CDD" id="cd04301">
    <property type="entry name" value="NAT_SF"/>
    <property type="match status" value="1"/>
</dbReference>
<proteinExistence type="predicted"/>
<dbReference type="Proteomes" id="UP000095662">
    <property type="component" value="Unassembled WGS sequence"/>
</dbReference>
<organism evidence="2 3">
    <name type="scientific">[Eubacterium] siraeum</name>
    <dbReference type="NCBI Taxonomy" id="39492"/>
    <lineage>
        <taxon>Bacteria</taxon>
        <taxon>Bacillati</taxon>
        <taxon>Bacillota</taxon>
        <taxon>Clostridia</taxon>
        <taxon>Eubacteriales</taxon>
        <taxon>Oscillospiraceae</taxon>
        <taxon>Oscillospiraceae incertae sedis</taxon>
    </lineage>
</organism>
<dbReference type="InterPro" id="IPR016181">
    <property type="entry name" value="Acyl_CoA_acyltransferase"/>
</dbReference>
<dbReference type="Gene3D" id="3.40.630.30">
    <property type="match status" value="1"/>
</dbReference>
<dbReference type="InterPro" id="IPR000182">
    <property type="entry name" value="GNAT_dom"/>
</dbReference>
<dbReference type="GO" id="GO:0016747">
    <property type="term" value="F:acyltransferase activity, transferring groups other than amino-acyl groups"/>
    <property type="evidence" value="ECO:0007669"/>
    <property type="project" value="InterPro"/>
</dbReference>
<dbReference type="SUPFAM" id="SSF55729">
    <property type="entry name" value="Acyl-CoA N-acyltransferases (Nat)"/>
    <property type="match status" value="1"/>
</dbReference>
<evidence type="ECO:0000313" key="3">
    <source>
        <dbReference type="Proteomes" id="UP000095662"/>
    </source>
</evidence>
<reference evidence="2 3" key="1">
    <citation type="submission" date="2015-09" db="EMBL/GenBank/DDBJ databases">
        <authorList>
            <consortium name="Pathogen Informatics"/>
        </authorList>
    </citation>
    <scope>NUCLEOTIDE SEQUENCE [LARGE SCALE GENOMIC DNA]</scope>
    <source>
        <strain evidence="2 3">2789STDY5834928</strain>
    </source>
</reference>
<dbReference type="STRING" id="39492.ERS852540_01929"/>
<accession>A0A175A211</accession>
<feature type="domain" description="N-acetyltransferase" evidence="1">
    <location>
        <begin position="1"/>
        <end position="160"/>
    </location>
</feature>
<dbReference type="PANTHER" id="PTHR43617:SF33">
    <property type="entry name" value="SPORE COAT POLYSACCHARIDE BIOSYNTHESIS PROTEIN SPSD"/>
    <property type="match status" value="1"/>
</dbReference>
<dbReference type="AlphaFoldDB" id="A0A175A211"/>
<dbReference type="OrthoDB" id="9813917at2"/>
<evidence type="ECO:0000259" key="1">
    <source>
        <dbReference type="PROSITE" id="PS51186"/>
    </source>
</evidence>
<gene>
    <name evidence="2" type="ORF">ERS852540_01929</name>
</gene>
<dbReference type="EMBL" id="CZBY01000016">
    <property type="protein sequence ID" value="CUQ89480.1"/>
    <property type="molecule type" value="Genomic_DNA"/>
</dbReference>
<dbReference type="PANTHER" id="PTHR43617">
    <property type="entry name" value="L-AMINO ACID N-ACETYLTRANSFERASE"/>
    <property type="match status" value="1"/>
</dbReference>
<dbReference type="InterPro" id="IPR050276">
    <property type="entry name" value="MshD_Acetyltransferase"/>
</dbReference>
<protein>
    <submittedName>
        <fullName evidence="2">Ribosomal-protein-alanine N-acetyltransferase</fullName>
    </submittedName>
</protein>